<dbReference type="EMBL" id="JMIY01000003">
    <property type="protein sequence ID" value="KCZ72024.1"/>
    <property type="molecule type" value="Genomic_DNA"/>
</dbReference>
<organism evidence="1 2">
    <name type="scientific">Candidatus Methanoperedens nitratireducens</name>
    <dbReference type="NCBI Taxonomy" id="1392998"/>
    <lineage>
        <taxon>Archaea</taxon>
        <taxon>Methanobacteriati</taxon>
        <taxon>Methanobacteriota</taxon>
        <taxon>Stenosarchaea group</taxon>
        <taxon>Methanomicrobia</taxon>
        <taxon>Methanosarcinales</taxon>
        <taxon>ANME-2 cluster</taxon>
        <taxon>Candidatus Methanoperedentaceae</taxon>
        <taxon>Candidatus Methanoperedens</taxon>
    </lineage>
</organism>
<keyword evidence="2" id="KW-1185">Reference proteome</keyword>
<proteinExistence type="predicted"/>
<sequence>MFINRTDIVMKLPKEVLNFNQYKEVFETIRALIGKGGDSEEFLRRLRILQYFEEGHYEQRYHTKRQVAEALGIDEIHLREAFTDFQHHDILVTNSSGSAYRLHDKTAMYLMYLKGFFVEQRASSSPKIQFIRLDKLADTIGIHDSSRKLLYRVYFDALDSIREFNEKTQTKAIIKKKDERLDFFLELQPRVHEKLAEDFGYHQANIFFLNHIALDSATAILKSGIETAKRSDSSSIKRNLDPLIVEDYIKRVPSDLILALARFPNEPVGISSGKEQGAVNAYLRLFQEISEKTELEELPPARSEEIALLIGAKPPPIPPNVEELALAFYNSIQKYLPTSLLSLISASSLEDALSKWYFLAILAKKNMITFKSGTIKEIKGEPYAFIEDMEVVPLST</sequence>
<dbReference type="AlphaFoldDB" id="A0A062V8E5"/>
<protein>
    <submittedName>
        <fullName evidence="1">Uncharacterized protein</fullName>
    </submittedName>
</protein>
<dbReference type="Proteomes" id="UP000027153">
    <property type="component" value="Unassembled WGS sequence"/>
</dbReference>
<reference evidence="1 2" key="1">
    <citation type="journal article" date="2013" name="Nature">
        <title>Anaerobic oxidation of methane coupled to nitrate reduction in a novel archaeal lineage.</title>
        <authorList>
            <person name="Haroon M.F."/>
            <person name="Hu S."/>
            <person name="Shi Y."/>
            <person name="Imelfort M."/>
            <person name="Keller J."/>
            <person name="Hugenholtz P."/>
            <person name="Yuan Z."/>
            <person name="Tyson G.W."/>
        </authorList>
    </citation>
    <scope>NUCLEOTIDE SEQUENCE [LARGE SCALE GENOMIC DNA]</scope>
    <source>
        <strain evidence="1 2">ANME-2d</strain>
    </source>
</reference>
<comment type="caution">
    <text evidence="1">The sequence shown here is derived from an EMBL/GenBank/DDBJ whole genome shotgun (WGS) entry which is preliminary data.</text>
</comment>
<name>A0A062V8E5_9EURY</name>
<evidence type="ECO:0000313" key="2">
    <source>
        <dbReference type="Proteomes" id="UP000027153"/>
    </source>
</evidence>
<gene>
    <name evidence="1" type="ORF">ANME2D_01424</name>
</gene>
<evidence type="ECO:0000313" key="1">
    <source>
        <dbReference type="EMBL" id="KCZ72024.1"/>
    </source>
</evidence>
<accession>A0A062V8E5</accession>